<feature type="region of interest" description="Disordered" evidence="1">
    <location>
        <begin position="1"/>
        <end position="22"/>
    </location>
</feature>
<protein>
    <submittedName>
        <fullName evidence="2">Uncharacterized protein</fullName>
    </submittedName>
</protein>
<dbReference type="AlphaFoldDB" id="A0ABC9AMB2"/>
<dbReference type="EMBL" id="OZ075130">
    <property type="protein sequence ID" value="CAL4978838.1"/>
    <property type="molecule type" value="Genomic_DNA"/>
</dbReference>
<feature type="compositionally biased region" description="Acidic residues" evidence="1">
    <location>
        <begin position="7"/>
        <end position="17"/>
    </location>
</feature>
<reference evidence="2" key="1">
    <citation type="submission" date="2024-10" db="EMBL/GenBank/DDBJ databases">
        <authorList>
            <person name="Ryan C."/>
        </authorList>
    </citation>
    <scope>NUCLEOTIDE SEQUENCE [LARGE SCALE GENOMIC DNA]</scope>
</reference>
<proteinExistence type="predicted"/>
<organism evidence="2 3">
    <name type="scientific">Urochloa decumbens</name>
    <dbReference type="NCBI Taxonomy" id="240449"/>
    <lineage>
        <taxon>Eukaryota</taxon>
        <taxon>Viridiplantae</taxon>
        <taxon>Streptophyta</taxon>
        <taxon>Embryophyta</taxon>
        <taxon>Tracheophyta</taxon>
        <taxon>Spermatophyta</taxon>
        <taxon>Magnoliopsida</taxon>
        <taxon>Liliopsida</taxon>
        <taxon>Poales</taxon>
        <taxon>Poaceae</taxon>
        <taxon>PACMAD clade</taxon>
        <taxon>Panicoideae</taxon>
        <taxon>Panicodae</taxon>
        <taxon>Paniceae</taxon>
        <taxon>Melinidinae</taxon>
        <taxon>Urochloa</taxon>
    </lineage>
</organism>
<dbReference type="PANTHER" id="PTHR37212:SF2">
    <property type="entry name" value="ACTIN PROTEIN 2_3 COMPLEX SUBUNIT-LIKE PROTEIN"/>
    <property type="match status" value="1"/>
</dbReference>
<dbReference type="PANTHER" id="PTHR37212">
    <property type="entry name" value="ACTIN PROTEIN 2/3 COMPLEX SUBUNIT-LIKE PROTEIN"/>
    <property type="match status" value="1"/>
</dbReference>
<name>A0ABC9AMB2_9POAL</name>
<sequence length="523" mass="58496">MVMDGYEPLDFEKEEDPILPAPRPAKRKKVIGLDDLLIDYFETGKDELKLKTAKSKHGIGSKGYDSDDEDKKVREKEITFCKIFDNCEEEAKGLDARDDVPPWGQQIFGCQKPPLNLSDTGVENCQLLQSFRASENTLGFDLNIQGEGFLEGMLMDGWLLKLVRTDGSVEDSIASWALTKLLYSSDKKLQVSATDFWDSILSLDEDDKLLVKLGYFPSYSVLKCAIRSYGYLFDSTGTKGSTVESAAADSSGVGPPHNIIAWLRVVSACCKIRKVCSIFSPSEAEELLVIVISLVLDRGLEGLLLILGDCLNSLVLYFNSSEWERSCVMVAESIAQRVTMDLNCLRIVDCITGTNKRSKFLRSQVALQLLKIDFGLKVGNVEKMLKLVTSINVKEKGCDFFRLYVYLVLMDNLLFSSDAFRDKTMIIDTWRNYLRNCSTQIACTNWGFYAPKVRNKASYLLQGAVFKKAGGDGVVPVSASMGRSARVHVHIWKNPHMGSSITCHCLTTRVYGTGHRQGLRFLW</sequence>
<evidence type="ECO:0000313" key="2">
    <source>
        <dbReference type="EMBL" id="CAL4978838.1"/>
    </source>
</evidence>
<gene>
    <name evidence="2" type="ORF">URODEC1_LOCUS54981</name>
</gene>
<evidence type="ECO:0000256" key="1">
    <source>
        <dbReference type="SAM" id="MobiDB-lite"/>
    </source>
</evidence>
<dbReference type="Proteomes" id="UP001497457">
    <property type="component" value="Chromosome 20rd"/>
</dbReference>
<evidence type="ECO:0000313" key="3">
    <source>
        <dbReference type="Proteomes" id="UP001497457"/>
    </source>
</evidence>
<accession>A0ABC9AMB2</accession>
<keyword evidence="3" id="KW-1185">Reference proteome</keyword>